<dbReference type="OrthoDB" id="5240813at2"/>
<keyword evidence="4" id="KW-1185">Reference proteome</keyword>
<dbReference type="Pfam" id="PF07676">
    <property type="entry name" value="PD40"/>
    <property type="match status" value="4"/>
</dbReference>
<name>A0A563ELT5_9PSEU</name>
<dbReference type="SUPFAM" id="SSF82171">
    <property type="entry name" value="DPP6 N-terminal domain-like"/>
    <property type="match status" value="1"/>
</dbReference>
<gene>
    <name evidence="3" type="ORF">FKR81_30635</name>
</gene>
<comment type="caution">
    <text evidence="3">The sequence shown here is derived from an EMBL/GenBank/DDBJ whole genome shotgun (WGS) entry which is preliminary data.</text>
</comment>
<organism evidence="3 4">
    <name type="scientific">Lentzea tibetensis</name>
    <dbReference type="NCBI Taxonomy" id="2591470"/>
    <lineage>
        <taxon>Bacteria</taxon>
        <taxon>Bacillati</taxon>
        <taxon>Actinomycetota</taxon>
        <taxon>Actinomycetes</taxon>
        <taxon>Pseudonocardiales</taxon>
        <taxon>Pseudonocardiaceae</taxon>
        <taxon>Lentzea</taxon>
    </lineage>
</organism>
<evidence type="ECO:0000256" key="2">
    <source>
        <dbReference type="SAM" id="Phobius"/>
    </source>
</evidence>
<dbReference type="Gene3D" id="2.120.10.30">
    <property type="entry name" value="TolB, C-terminal domain"/>
    <property type="match status" value="2"/>
</dbReference>
<comment type="similarity">
    <text evidence="1">Belongs to the TolB family.</text>
</comment>
<accession>A0A563ELT5</accession>
<evidence type="ECO:0000256" key="1">
    <source>
        <dbReference type="ARBA" id="ARBA00009820"/>
    </source>
</evidence>
<sequence>MTNAPRTLYGCVIRVILVDRDRRALPGWAYPTRGGIVARLLAALALMALFAVPVSAAADEIAVVSKASDGHSRQPSVSGDGRYVAFESRAGNLVPDDYNGEYDVFVTDRVKGTITRVSTAANGEEADEASEMPTISADGRYVAFASVATNLVPGDTNDVLDVFVKDLVTGAVVRANVTASGAQVDNVGDFPRISADGRHVSFTSYSPDLVPGDTNNNADGFVKNLDTGEISLVTTNSDGSQWHHPHNAIYPISADGRRVTFQNARREVFVKDMSTGALTRIATAAEQPSISADGTKVAFSSKGDVHVVDLTTGERTRVTNGDGGSRTPSVGANRVVFDSAATNLVPGDTNGQIDVFVKDLGTGALTRVSVAASGAQANSWANEAAISADGRVVAFTSDATNLVPGDANSKTDVFATH</sequence>
<keyword evidence="2" id="KW-0472">Membrane</keyword>
<evidence type="ECO:0000313" key="4">
    <source>
        <dbReference type="Proteomes" id="UP000316639"/>
    </source>
</evidence>
<keyword evidence="2" id="KW-1133">Transmembrane helix</keyword>
<dbReference type="PANTHER" id="PTHR36842">
    <property type="entry name" value="PROTEIN TOLB HOMOLOG"/>
    <property type="match status" value="1"/>
</dbReference>
<proteinExistence type="inferred from homology"/>
<dbReference type="InterPro" id="IPR011659">
    <property type="entry name" value="WD40"/>
</dbReference>
<dbReference type="AlphaFoldDB" id="A0A563ELT5"/>
<feature type="transmembrane region" description="Helical" evidence="2">
    <location>
        <begin position="36"/>
        <end position="58"/>
    </location>
</feature>
<dbReference type="EMBL" id="VOBR01000023">
    <property type="protein sequence ID" value="TWP48023.1"/>
    <property type="molecule type" value="Genomic_DNA"/>
</dbReference>
<evidence type="ECO:0000313" key="3">
    <source>
        <dbReference type="EMBL" id="TWP48023.1"/>
    </source>
</evidence>
<dbReference type="Proteomes" id="UP000316639">
    <property type="component" value="Unassembled WGS sequence"/>
</dbReference>
<dbReference type="InterPro" id="IPR011042">
    <property type="entry name" value="6-blade_b-propeller_TolB-like"/>
</dbReference>
<reference evidence="3 4" key="1">
    <citation type="submission" date="2019-07" db="EMBL/GenBank/DDBJ databases">
        <title>Lentzea xizangensis sp. nov., isolated from Qinghai-Tibetan Plateau Soils.</title>
        <authorList>
            <person name="Huang J."/>
        </authorList>
    </citation>
    <scope>NUCLEOTIDE SEQUENCE [LARGE SCALE GENOMIC DNA]</scope>
    <source>
        <strain evidence="3 4">FXJ1.1311</strain>
    </source>
</reference>
<protein>
    <recommendedName>
        <fullName evidence="5">WD40-like Beta Propeller Repeat</fullName>
    </recommendedName>
</protein>
<evidence type="ECO:0008006" key="5">
    <source>
        <dbReference type="Google" id="ProtNLM"/>
    </source>
</evidence>
<keyword evidence="2" id="KW-0812">Transmembrane</keyword>